<feature type="transmembrane region" description="Helical" evidence="2">
    <location>
        <begin position="66"/>
        <end position="88"/>
    </location>
</feature>
<feature type="domain" description="DUF6542" evidence="3">
    <location>
        <begin position="15"/>
        <end position="138"/>
    </location>
</feature>
<feature type="transmembrane region" description="Helical" evidence="2">
    <location>
        <begin position="12"/>
        <end position="38"/>
    </location>
</feature>
<name>A0AAP4BSF6_9CORY</name>
<comment type="caution">
    <text evidence="4">The sequence shown here is derived from an EMBL/GenBank/DDBJ whole genome shotgun (WGS) entry which is preliminary data.</text>
</comment>
<protein>
    <recommendedName>
        <fullName evidence="3">DUF6542 domain-containing protein</fullName>
    </recommendedName>
</protein>
<organism evidence="4 5">
    <name type="scientific">Corynebacterium propinquum</name>
    <dbReference type="NCBI Taxonomy" id="43769"/>
    <lineage>
        <taxon>Bacteria</taxon>
        <taxon>Bacillati</taxon>
        <taxon>Actinomycetota</taxon>
        <taxon>Actinomycetes</taxon>
        <taxon>Mycobacteriales</taxon>
        <taxon>Corynebacteriaceae</taxon>
        <taxon>Corynebacterium</taxon>
    </lineage>
</organism>
<evidence type="ECO:0000256" key="1">
    <source>
        <dbReference type="SAM" id="MobiDB-lite"/>
    </source>
</evidence>
<feature type="compositionally biased region" description="Basic and acidic residues" evidence="1">
    <location>
        <begin position="154"/>
        <end position="189"/>
    </location>
</feature>
<gene>
    <name evidence="4" type="ORF">QPX54_03420</name>
</gene>
<feature type="compositionally biased region" description="Polar residues" evidence="1">
    <location>
        <begin position="259"/>
        <end position="275"/>
    </location>
</feature>
<feature type="compositionally biased region" description="Basic residues" evidence="1">
    <location>
        <begin position="276"/>
        <end position="285"/>
    </location>
</feature>
<accession>A0AAP4BSF6</accession>
<evidence type="ECO:0000256" key="2">
    <source>
        <dbReference type="SAM" id="Phobius"/>
    </source>
</evidence>
<keyword evidence="2" id="KW-0472">Membrane</keyword>
<sequence length="285" mass="32138">MSTQSRRSPAPGFTGLSLPLALVLVLAASVTGLLLSILANGLGWPFLLCFLVAAVFVTLFVEPESLFLTVAPLPLFFGIFAFFTSWASNAAAAPEGANWASRTMVWTSIYAVVEYFPALALITAATIAIAVVRIMLLRGQAKIHDRSHRQRRTSQRESDRRNIRSASRARERTNRVTVEELMARNRADNATRSPIRSSRLPQSQTGNRLHPQPEPQRQPQRQPERQPQQQRRNAETENGQTEYIRPAEPRRTVNRRSTYRQTATDAQDNNSSSTTRQRRTNQPRY</sequence>
<dbReference type="AlphaFoldDB" id="A0AAP4BSF6"/>
<dbReference type="InterPro" id="IPR046672">
    <property type="entry name" value="DUF6542"/>
</dbReference>
<feature type="compositionally biased region" description="Low complexity" evidence="1">
    <location>
        <begin position="215"/>
        <end position="231"/>
    </location>
</feature>
<dbReference type="EMBL" id="JASNVP010000003">
    <property type="protein sequence ID" value="MDK4325565.1"/>
    <property type="molecule type" value="Genomic_DNA"/>
</dbReference>
<reference evidence="4" key="1">
    <citation type="submission" date="2023-05" db="EMBL/GenBank/DDBJ databases">
        <title>Metabolic capabilities are highly conserved among human nasal-associated Corynebacterium species in pangenomic analyses.</title>
        <authorList>
            <person name="Tran T.H."/>
            <person name="Roberts A.Q."/>
            <person name="Escapa I.F."/>
            <person name="Gao W."/>
            <person name="Conlan S."/>
            <person name="Kong H."/>
            <person name="Segre J.A."/>
            <person name="Kelly M.S."/>
            <person name="Lemon K.P."/>
        </authorList>
    </citation>
    <scope>NUCLEOTIDE SEQUENCE</scope>
    <source>
        <strain evidence="4">KPL2654</strain>
    </source>
</reference>
<dbReference type="Pfam" id="PF20177">
    <property type="entry name" value="DUF6542"/>
    <property type="match status" value="1"/>
</dbReference>
<feature type="compositionally biased region" description="Polar residues" evidence="1">
    <location>
        <begin position="190"/>
        <end position="207"/>
    </location>
</feature>
<dbReference type="RefSeq" id="WP_239212050.1">
    <property type="nucleotide sequence ID" value="NZ_CP091865.1"/>
</dbReference>
<feature type="region of interest" description="Disordered" evidence="1">
    <location>
        <begin position="145"/>
        <end position="285"/>
    </location>
</feature>
<evidence type="ECO:0000259" key="3">
    <source>
        <dbReference type="Pfam" id="PF20177"/>
    </source>
</evidence>
<proteinExistence type="predicted"/>
<feature type="transmembrane region" description="Helical" evidence="2">
    <location>
        <begin position="108"/>
        <end position="136"/>
    </location>
</feature>
<keyword evidence="2" id="KW-0812">Transmembrane</keyword>
<keyword evidence="2" id="KW-1133">Transmembrane helix</keyword>
<feature type="transmembrane region" description="Helical" evidence="2">
    <location>
        <begin position="44"/>
        <end position="61"/>
    </location>
</feature>
<dbReference type="Proteomes" id="UP001226160">
    <property type="component" value="Unassembled WGS sequence"/>
</dbReference>
<evidence type="ECO:0000313" key="5">
    <source>
        <dbReference type="Proteomes" id="UP001226160"/>
    </source>
</evidence>
<evidence type="ECO:0000313" key="4">
    <source>
        <dbReference type="EMBL" id="MDK4325565.1"/>
    </source>
</evidence>